<accession>A0AC61PKB6</accession>
<gene>
    <name evidence="1" type="ORF">SAMN06297397_1302</name>
</gene>
<reference evidence="1" key="1">
    <citation type="submission" date="2017-04" db="EMBL/GenBank/DDBJ databases">
        <authorList>
            <person name="Varghese N."/>
            <person name="Submissions S."/>
        </authorList>
    </citation>
    <scope>NUCLEOTIDE SEQUENCE</scope>
    <source>
        <strain evidence="1">WTE2008</strain>
    </source>
</reference>
<dbReference type="EMBL" id="FWXZ01000002">
    <property type="protein sequence ID" value="SMC53666.1"/>
    <property type="molecule type" value="Genomic_DNA"/>
</dbReference>
<keyword evidence="2" id="KW-1185">Reference proteome</keyword>
<evidence type="ECO:0000313" key="1">
    <source>
        <dbReference type="EMBL" id="SMC53666.1"/>
    </source>
</evidence>
<organism evidence="1 2">
    <name type="scientific">Aristaeella lactis</name>
    <dbReference type="NCBI Taxonomy" id="3046383"/>
    <lineage>
        <taxon>Bacteria</taxon>
        <taxon>Bacillati</taxon>
        <taxon>Bacillota</taxon>
        <taxon>Clostridia</taxon>
        <taxon>Eubacteriales</taxon>
        <taxon>Aristaeellaceae</taxon>
        <taxon>Aristaeella</taxon>
    </lineage>
</organism>
<proteinExistence type="predicted"/>
<comment type="caution">
    <text evidence="1">The sequence shown here is derived from an EMBL/GenBank/DDBJ whole genome shotgun (WGS) entry which is preliminary data.</text>
</comment>
<evidence type="ECO:0000313" key="2">
    <source>
        <dbReference type="Proteomes" id="UP000192328"/>
    </source>
</evidence>
<protein>
    <submittedName>
        <fullName evidence="1">Uncharacterized protein</fullName>
    </submittedName>
</protein>
<dbReference type="Proteomes" id="UP000192328">
    <property type="component" value="Unassembled WGS sequence"/>
</dbReference>
<sequence>MKKLLSLFLCAALLLASVSAFAGSDASIDFQDRLQLRGTLPDGYKCTILSQSDLTMECAVISDNPAAPRLNIFISFNESYASAQRLGDLDAETLEWIKSGFSEENTVTFDMFETASGVSLLLVRETGEDQDFLDFYTVCQGHEIELTLVAGDEAPGLALTEEQITNCMELMRSLDILPVQG</sequence>
<name>A0AC61PKB6_9FIRM</name>